<dbReference type="NCBIfam" id="TIGR00004">
    <property type="entry name" value="Rid family detoxifying hydrolase"/>
    <property type="match status" value="1"/>
</dbReference>
<protein>
    <submittedName>
        <fullName evidence="2">Enamine/imine deaminase</fullName>
        <ecNumber evidence="2">3.5.4.-</ecNumber>
    </submittedName>
    <submittedName>
        <fullName evidence="3">Rid family detoxifying hydrolase</fullName>
    </submittedName>
</protein>
<gene>
    <name evidence="2" type="primary">yabJ</name>
    <name evidence="2" type="ORF">CC99x_00235</name>
    <name evidence="3" type="ORF">CC99x_005755</name>
</gene>
<comment type="similarity">
    <text evidence="1">Belongs to the RutC family.</text>
</comment>
<reference evidence="3" key="3">
    <citation type="submission" date="2021-06" db="EMBL/GenBank/DDBJ databases">
        <title>Genomic Description and Analysis of Intracellular Bacteria, Candidatus Berkiella cookevillensis and Candidatus Berkiella aquae.</title>
        <authorList>
            <person name="Kidane D.T."/>
            <person name="Mehari Y.T."/>
            <person name="Rice F.C."/>
            <person name="Arivett B.A."/>
            <person name="Farone A.L."/>
            <person name="Berk S.G."/>
            <person name="Farone M.B."/>
        </authorList>
    </citation>
    <scope>NUCLEOTIDE SEQUENCE</scope>
    <source>
        <strain evidence="3">CC99</strain>
    </source>
</reference>
<comment type="caution">
    <text evidence="2">The sequence shown here is derived from an EMBL/GenBank/DDBJ whole genome shotgun (WGS) entry which is preliminary data.</text>
</comment>
<keyword evidence="4" id="KW-1185">Reference proteome</keyword>
<organism evidence="2">
    <name type="scientific">Candidatus Berkiella cookevillensis</name>
    <dbReference type="NCBI Taxonomy" id="437022"/>
    <lineage>
        <taxon>Bacteria</taxon>
        <taxon>Pseudomonadati</taxon>
        <taxon>Pseudomonadota</taxon>
        <taxon>Gammaproteobacteria</taxon>
        <taxon>Candidatus Berkiellales</taxon>
        <taxon>Candidatus Berkiellaceae</taxon>
        <taxon>Candidatus Berkiella</taxon>
    </lineage>
</organism>
<evidence type="ECO:0000313" key="3">
    <source>
        <dbReference type="EMBL" id="MCS5708408.1"/>
    </source>
</evidence>
<dbReference type="InterPro" id="IPR006056">
    <property type="entry name" value="RidA"/>
</dbReference>
<sequence>MKKTVIQSEHAPSPIGCYSQAVRIGNLVFLSGQIALDPKTNEMVTSSFAAEMQQVFSNLEAVILDAGASFAQVAKFTIYLTDLSCFPLVNEYMQKILSAPFPARVTVGVASLPKSASIEVDAILVI</sequence>
<dbReference type="GO" id="GO:0019239">
    <property type="term" value="F:deaminase activity"/>
    <property type="evidence" value="ECO:0007669"/>
    <property type="project" value="TreeGrafter"/>
</dbReference>
<reference evidence="2" key="1">
    <citation type="submission" date="2015-09" db="EMBL/GenBank/DDBJ databases">
        <title>Draft Genome Sequences of Two Novel Amoeba-resistant Intranuclear Bacteria, Candidatus Berkiella cookevillensis and Candidatus Berkiella aquae.</title>
        <authorList>
            <person name="Mehari Y.T."/>
            <person name="Arivett B.A."/>
            <person name="Farone A.L."/>
            <person name="Gunderson J.H."/>
            <person name="Farone M.B."/>
        </authorList>
    </citation>
    <scope>NUCLEOTIDE SEQUENCE [LARGE SCALE GENOMIC DNA]</scope>
    <source>
        <strain evidence="2">CC99</strain>
    </source>
</reference>
<dbReference type="InterPro" id="IPR006175">
    <property type="entry name" value="YjgF/YER057c/UK114"/>
</dbReference>
<proteinExistence type="inferred from homology"/>
<dbReference type="Gene3D" id="3.30.1330.40">
    <property type="entry name" value="RutC-like"/>
    <property type="match status" value="1"/>
</dbReference>
<dbReference type="CDD" id="cd00448">
    <property type="entry name" value="YjgF_YER057c_UK114_family"/>
    <property type="match status" value="1"/>
</dbReference>
<evidence type="ECO:0000313" key="4">
    <source>
        <dbReference type="Proteomes" id="UP000051494"/>
    </source>
</evidence>
<dbReference type="PANTHER" id="PTHR11803:SF39">
    <property type="entry name" value="2-IMINOBUTANOATE_2-IMINOPROPANOATE DEAMINASE"/>
    <property type="match status" value="1"/>
</dbReference>
<dbReference type="EMBL" id="LKHV02000001">
    <property type="protein sequence ID" value="MCS5708408.1"/>
    <property type="molecule type" value="Genomic_DNA"/>
</dbReference>
<evidence type="ECO:0000313" key="2">
    <source>
        <dbReference type="EMBL" id="KRG20014.1"/>
    </source>
</evidence>
<dbReference type="FunFam" id="3.30.1330.40:FF:000001">
    <property type="entry name" value="L-PSP family endoribonuclease"/>
    <property type="match status" value="1"/>
</dbReference>
<dbReference type="PATRIC" id="fig|1590042.3.peg.244"/>
<name>A0A0Q9YT45_9GAMM</name>
<dbReference type="EC" id="3.5.4.-" evidence="2"/>
<dbReference type="EMBL" id="LKHV01000001">
    <property type="protein sequence ID" value="KRG20014.1"/>
    <property type="molecule type" value="Genomic_DNA"/>
</dbReference>
<dbReference type="SUPFAM" id="SSF55298">
    <property type="entry name" value="YjgF-like"/>
    <property type="match status" value="1"/>
</dbReference>
<dbReference type="InterPro" id="IPR035959">
    <property type="entry name" value="RutC-like_sf"/>
</dbReference>
<dbReference type="AlphaFoldDB" id="A0A0Q9YT45"/>
<accession>A0A0Q9YT45</accession>
<dbReference type="RefSeq" id="WP_057622786.1">
    <property type="nucleotide sequence ID" value="NZ_LKHV02000001.1"/>
</dbReference>
<reference evidence="3" key="2">
    <citation type="journal article" date="2016" name="Genome Announc.">
        <title>Draft Genome Sequences of Two Novel Amoeba-Resistant Intranuclear Bacteria, 'Candidatus Berkiella cookevillensis' and 'Candidatus Berkiella aquae'.</title>
        <authorList>
            <person name="Mehari Y.T."/>
            <person name="Arivett B.A."/>
            <person name="Farone A.L."/>
            <person name="Gunderson J.H."/>
            <person name="Farone M.B."/>
        </authorList>
    </citation>
    <scope>NUCLEOTIDE SEQUENCE</scope>
    <source>
        <strain evidence="3">CC99</strain>
    </source>
</reference>
<dbReference type="OrthoDB" id="9803101at2"/>
<keyword evidence="2" id="KW-0378">Hydrolase</keyword>
<dbReference type="Proteomes" id="UP000051494">
    <property type="component" value="Unassembled WGS sequence"/>
</dbReference>
<dbReference type="STRING" id="437022.CC99x_00235"/>
<dbReference type="Pfam" id="PF01042">
    <property type="entry name" value="Ribonuc_L-PSP"/>
    <property type="match status" value="1"/>
</dbReference>
<dbReference type="GO" id="GO:0005829">
    <property type="term" value="C:cytosol"/>
    <property type="evidence" value="ECO:0007669"/>
    <property type="project" value="TreeGrafter"/>
</dbReference>
<dbReference type="PANTHER" id="PTHR11803">
    <property type="entry name" value="2-IMINOBUTANOATE/2-IMINOPROPANOATE DEAMINASE RIDA"/>
    <property type="match status" value="1"/>
</dbReference>
<evidence type="ECO:0000256" key="1">
    <source>
        <dbReference type="ARBA" id="ARBA00010552"/>
    </source>
</evidence>